<sequence length="70" mass="8310">MDHCGINDYVRRIAFLFEIVEYTKSLLLLLILAKSLYNLVVRIYTREMVPSYHRMENLRHTSVVPNLTEP</sequence>
<reference evidence="1 2" key="1">
    <citation type="journal article" date="2013" name="Front. Plant Sci.">
        <title>The Reference Genome of the Halophytic Plant Eutrema salsugineum.</title>
        <authorList>
            <person name="Yang R."/>
            <person name="Jarvis D.E."/>
            <person name="Chen H."/>
            <person name="Beilstein M.A."/>
            <person name="Grimwood J."/>
            <person name="Jenkins J."/>
            <person name="Shu S."/>
            <person name="Prochnik S."/>
            <person name="Xin M."/>
            <person name="Ma C."/>
            <person name="Schmutz J."/>
            <person name="Wing R.A."/>
            <person name="Mitchell-Olds T."/>
            <person name="Schumaker K.S."/>
            <person name="Wang X."/>
        </authorList>
    </citation>
    <scope>NUCLEOTIDE SEQUENCE [LARGE SCALE GENOMIC DNA]</scope>
</reference>
<proteinExistence type="predicted"/>
<organism evidence="1 2">
    <name type="scientific">Eutrema salsugineum</name>
    <name type="common">Saltwater cress</name>
    <name type="synonym">Sisymbrium salsugineum</name>
    <dbReference type="NCBI Taxonomy" id="72664"/>
    <lineage>
        <taxon>Eukaryota</taxon>
        <taxon>Viridiplantae</taxon>
        <taxon>Streptophyta</taxon>
        <taxon>Embryophyta</taxon>
        <taxon>Tracheophyta</taxon>
        <taxon>Spermatophyta</taxon>
        <taxon>Magnoliopsida</taxon>
        <taxon>eudicotyledons</taxon>
        <taxon>Gunneridae</taxon>
        <taxon>Pentapetalae</taxon>
        <taxon>rosids</taxon>
        <taxon>malvids</taxon>
        <taxon>Brassicales</taxon>
        <taxon>Brassicaceae</taxon>
        <taxon>Eutremeae</taxon>
        <taxon>Eutrema</taxon>
    </lineage>
</organism>
<evidence type="ECO:0000313" key="2">
    <source>
        <dbReference type="Proteomes" id="UP000030689"/>
    </source>
</evidence>
<gene>
    <name evidence="1" type="ORF">EUTSA_v10015205mg</name>
</gene>
<accession>V4LHK0</accession>
<keyword evidence="2" id="KW-1185">Reference proteome</keyword>
<protein>
    <submittedName>
        <fullName evidence="1">Uncharacterized protein</fullName>
    </submittedName>
</protein>
<evidence type="ECO:0000313" key="1">
    <source>
        <dbReference type="EMBL" id="ESQ41902.1"/>
    </source>
</evidence>
<dbReference type="Gramene" id="ESQ41902">
    <property type="protein sequence ID" value="ESQ41902"/>
    <property type="gene ID" value="EUTSA_v10015205mg"/>
</dbReference>
<dbReference type="AlphaFoldDB" id="V4LHK0"/>
<dbReference type="Proteomes" id="UP000030689">
    <property type="component" value="Unassembled WGS sequence"/>
</dbReference>
<name>V4LHK0_EUTSA</name>
<dbReference type="KEGG" id="eus:EUTSA_v10015205mg"/>
<dbReference type="EMBL" id="KI517464">
    <property type="protein sequence ID" value="ESQ41902.1"/>
    <property type="molecule type" value="Genomic_DNA"/>
</dbReference>